<evidence type="ECO:0000313" key="2">
    <source>
        <dbReference type="EMBL" id="CAF4457682.1"/>
    </source>
</evidence>
<feature type="compositionally biased region" description="Basic residues" evidence="1">
    <location>
        <begin position="70"/>
        <end position="79"/>
    </location>
</feature>
<evidence type="ECO:0000313" key="3">
    <source>
        <dbReference type="Proteomes" id="UP000681720"/>
    </source>
</evidence>
<evidence type="ECO:0000256" key="1">
    <source>
        <dbReference type="SAM" id="MobiDB-lite"/>
    </source>
</evidence>
<reference evidence="2" key="1">
    <citation type="submission" date="2021-02" db="EMBL/GenBank/DDBJ databases">
        <authorList>
            <person name="Nowell W R."/>
        </authorList>
    </citation>
    <scope>NUCLEOTIDE SEQUENCE</scope>
</reference>
<dbReference type="AlphaFoldDB" id="A0A8S2WRJ9"/>
<feature type="compositionally biased region" description="Pro residues" evidence="1">
    <location>
        <begin position="49"/>
        <end position="59"/>
    </location>
</feature>
<accession>A0A8S2WRJ9</accession>
<protein>
    <submittedName>
        <fullName evidence="2">Uncharacterized protein</fullName>
    </submittedName>
</protein>
<dbReference type="Proteomes" id="UP000681720">
    <property type="component" value="Unassembled WGS sequence"/>
</dbReference>
<organism evidence="2 3">
    <name type="scientific">Rotaria magnacalcarata</name>
    <dbReference type="NCBI Taxonomy" id="392030"/>
    <lineage>
        <taxon>Eukaryota</taxon>
        <taxon>Metazoa</taxon>
        <taxon>Spiralia</taxon>
        <taxon>Gnathifera</taxon>
        <taxon>Rotifera</taxon>
        <taxon>Eurotatoria</taxon>
        <taxon>Bdelloidea</taxon>
        <taxon>Philodinida</taxon>
        <taxon>Philodinidae</taxon>
        <taxon>Rotaria</taxon>
    </lineage>
</organism>
<feature type="compositionally biased region" description="Polar residues" evidence="1">
    <location>
        <begin position="26"/>
        <end position="39"/>
    </location>
</feature>
<dbReference type="EMBL" id="CAJOBJ010070419">
    <property type="protein sequence ID" value="CAF4457682.1"/>
    <property type="molecule type" value="Genomic_DNA"/>
</dbReference>
<name>A0A8S2WRJ9_9BILA</name>
<sequence length="87" mass="9853">ISHLNEKVPPRLPPRIQRTPNKHLQTVEQEVPTASTEPKANSIIHNRRPPPPLPLPVLPPVYNTESNKSNKMRLSRKLSRSNSIVDV</sequence>
<feature type="region of interest" description="Disordered" evidence="1">
    <location>
        <begin position="26"/>
        <end position="87"/>
    </location>
</feature>
<feature type="non-terminal residue" evidence="2">
    <location>
        <position position="87"/>
    </location>
</feature>
<feature type="non-terminal residue" evidence="2">
    <location>
        <position position="1"/>
    </location>
</feature>
<proteinExistence type="predicted"/>
<comment type="caution">
    <text evidence="2">The sequence shown here is derived from an EMBL/GenBank/DDBJ whole genome shotgun (WGS) entry which is preliminary data.</text>
</comment>
<gene>
    <name evidence="2" type="ORF">GIL414_LOCUS32721</name>
</gene>